<feature type="region of interest" description="Disordered" evidence="8">
    <location>
        <begin position="584"/>
        <end position="608"/>
    </location>
</feature>
<keyword evidence="4" id="KW-0653">Protein transport</keyword>
<dbReference type="GO" id="GO:0005643">
    <property type="term" value="C:nuclear pore"/>
    <property type="evidence" value="ECO:0007669"/>
    <property type="project" value="UniProtKB-SubCell"/>
</dbReference>
<evidence type="ECO:0008006" key="11">
    <source>
        <dbReference type="Google" id="ProtNLM"/>
    </source>
</evidence>
<reference evidence="9" key="1">
    <citation type="journal article" date="2021" name="IMA Fungus">
        <title>Genomic characterization of three marine fungi, including Emericellopsis atlantica sp. nov. with signatures of a generalist lifestyle and marine biomass degradation.</title>
        <authorList>
            <person name="Hagestad O.C."/>
            <person name="Hou L."/>
            <person name="Andersen J.H."/>
            <person name="Hansen E.H."/>
            <person name="Altermark B."/>
            <person name="Li C."/>
            <person name="Kuhnert E."/>
            <person name="Cox R.J."/>
            <person name="Crous P.W."/>
            <person name="Spatafora J.W."/>
            <person name="Lail K."/>
            <person name="Amirebrahimi M."/>
            <person name="Lipzen A."/>
            <person name="Pangilinan J."/>
            <person name="Andreopoulos W."/>
            <person name="Hayes R.D."/>
            <person name="Ng V."/>
            <person name="Grigoriev I.V."/>
            <person name="Jackson S.A."/>
            <person name="Sutton T.D.S."/>
            <person name="Dobson A.D.W."/>
            <person name="Rama T."/>
        </authorList>
    </citation>
    <scope>NUCLEOTIDE SEQUENCE</scope>
    <source>
        <strain evidence="9">TRa018bII</strain>
    </source>
</reference>
<evidence type="ECO:0000256" key="6">
    <source>
        <dbReference type="ARBA" id="ARBA00023132"/>
    </source>
</evidence>
<dbReference type="Proteomes" id="UP000824998">
    <property type="component" value="Unassembled WGS sequence"/>
</dbReference>
<dbReference type="EMBL" id="MU251395">
    <property type="protein sequence ID" value="KAG9236988.1"/>
    <property type="molecule type" value="Genomic_DNA"/>
</dbReference>
<accession>A0A9P7YPW8</accession>
<evidence type="ECO:0000313" key="10">
    <source>
        <dbReference type="Proteomes" id="UP000824998"/>
    </source>
</evidence>
<dbReference type="PANTHER" id="PTHR13257">
    <property type="entry name" value="NUCLEOPORIN NUP84-RELATED"/>
    <property type="match status" value="1"/>
</dbReference>
<gene>
    <name evidence="9" type="ORF">BJ875DRAFT_419034</name>
</gene>
<evidence type="ECO:0000256" key="2">
    <source>
        <dbReference type="ARBA" id="ARBA00022448"/>
    </source>
</evidence>
<dbReference type="AlphaFoldDB" id="A0A9P7YPW8"/>
<sequence length="876" mass="97343">MPVVASCTPEWLSKPNPGHEIFVEQAVKAQDRSHGSGKRGSKPGPRKTIARRGTEVFTAVGREIRWADLVYLKEAWENEQLRKKATRQRKSIEPSQYDGDRAQGYRTLKVPVAEDIRQLIISPQANYLAILTTHTVHIGLLPDSSHLTSSDTSPMNLKAYTLGPTTHVTSQPAIVSALWHPLGVNGSCLVTVTEDAIVRVWELSPGDRWSFDKPTLAIDLKRLADGTSIDQDFSASISQNKGFTPDSVEMEVASACFASRGSGGWSPMILWIAMREGDVYALCPLLPNKWQPPPTLIPSLSVSIVSKIAELEDDPSMSGESKQLAQQQLAWMADLDSQDPVAVESPSGELAAIYTRPAKPGRIPKLQGPFDFDAAPEESEDSLDDLLSDIFVIGAKLDPEELMFGEEDELEDDIDQEGLSLGVVCLLASSGRLSICLDIVGVEAQWLPKTQSKVVRPINDNDTPSLLTFQVIDTLRNDEMSEQSWPMFSQDVNSRYSFYVTNMSSVTFISLSPWVFRLENELTEGAAGTDFRLDLLVNGENSIRERHYNRMLNSNTNPLAATILIRDPDLGYVLLTADRNGPHAISFESPETDDYDLEEGPRSPTFEEDATKPVNLFAPRETYQPSTTMNANSDLPRLLRDLKHGKYKHTLNAPVRLSPVTLITLAEAHKVLGNETNALGEEAARLFRNCERLQIELQGQIAKALGASQRIDAITVGNSNDGPVVSMPQKVDDRIQAAHVRQKELEKRFDRVKKNLSRGAADRELTAAELAWNEEIDILRVKVLGEGKHDELFGDREKEPWARYKQVEEVKDELLEQVQDAVENEERVIRPKSVKVPSEVRRVKVAQIETLLARETALVEAARSRLSLSLERLSLA</sequence>
<dbReference type="InterPro" id="IPR037700">
    <property type="entry name" value="NUP88/NUP82"/>
</dbReference>
<comment type="subcellular location">
    <subcellularLocation>
        <location evidence="1">Nucleus</location>
        <location evidence="1">Nuclear pore complex</location>
    </subcellularLocation>
</comment>
<evidence type="ECO:0000256" key="7">
    <source>
        <dbReference type="ARBA" id="ARBA00023242"/>
    </source>
</evidence>
<keyword evidence="2" id="KW-0813">Transport</keyword>
<dbReference type="GO" id="GO:0017056">
    <property type="term" value="F:structural constituent of nuclear pore"/>
    <property type="evidence" value="ECO:0007669"/>
    <property type="project" value="InterPro"/>
</dbReference>
<dbReference type="OrthoDB" id="341482at2759"/>
<evidence type="ECO:0000256" key="8">
    <source>
        <dbReference type="SAM" id="MobiDB-lite"/>
    </source>
</evidence>
<name>A0A9P7YPW8_9HELO</name>
<evidence type="ECO:0000256" key="1">
    <source>
        <dbReference type="ARBA" id="ARBA00004567"/>
    </source>
</evidence>
<keyword evidence="3" id="KW-0509">mRNA transport</keyword>
<protein>
    <recommendedName>
        <fullName evidence="11">Nuclear pore complex protein An-Nup82</fullName>
    </recommendedName>
</protein>
<dbReference type="GO" id="GO:0000056">
    <property type="term" value="P:ribosomal small subunit export from nucleus"/>
    <property type="evidence" value="ECO:0007669"/>
    <property type="project" value="InterPro"/>
</dbReference>
<comment type="caution">
    <text evidence="9">The sequence shown here is derived from an EMBL/GenBank/DDBJ whole genome shotgun (WGS) entry which is preliminary data.</text>
</comment>
<organism evidence="9 10">
    <name type="scientific">Amylocarpus encephaloides</name>
    <dbReference type="NCBI Taxonomy" id="45428"/>
    <lineage>
        <taxon>Eukaryota</taxon>
        <taxon>Fungi</taxon>
        <taxon>Dikarya</taxon>
        <taxon>Ascomycota</taxon>
        <taxon>Pezizomycotina</taxon>
        <taxon>Leotiomycetes</taxon>
        <taxon>Helotiales</taxon>
        <taxon>Helotiales incertae sedis</taxon>
        <taxon>Amylocarpus</taxon>
    </lineage>
</organism>
<dbReference type="PANTHER" id="PTHR13257:SF0">
    <property type="entry name" value="NUCLEAR PORE COMPLEX PROTEIN NUP88"/>
    <property type="match status" value="1"/>
</dbReference>
<evidence type="ECO:0000256" key="4">
    <source>
        <dbReference type="ARBA" id="ARBA00022927"/>
    </source>
</evidence>
<dbReference type="GO" id="GO:0000055">
    <property type="term" value="P:ribosomal large subunit export from nucleus"/>
    <property type="evidence" value="ECO:0007669"/>
    <property type="project" value="InterPro"/>
</dbReference>
<dbReference type="GO" id="GO:0006406">
    <property type="term" value="P:mRNA export from nucleus"/>
    <property type="evidence" value="ECO:0007669"/>
    <property type="project" value="TreeGrafter"/>
</dbReference>
<evidence type="ECO:0000313" key="9">
    <source>
        <dbReference type="EMBL" id="KAG9236988.1"/>
    </source>
</evidence>
<keyword evidence="6" id="KW-0906">Nuclear pore complex</keyword>
<feature type="region of interest" description="Disordered" evidence="8">
    <location>
        <begin position="27"/>
        <end position="48"/>
    </location>
</feature>
<dbReference type="GO" id="GO:0006606">
    <property type="term" value="P:protein import into nucleus"/>
    <property type="evidence" value="ECO:0007669"/>
    <property type="project" value="TreeGrafter"/>
</dbReference>
<keyword evidence="5" id="KW-0811">Translocation</keyword>
<feature type="compositionally biased region" description="Basic residues" evidence="8">
    <location>
        <begin position="35"/>
        <end position="48"/>
    </location>
</feature>
<keyword evidence="7" id="KW-0539">Nucleus</keyword>
<proteinExistence type="predicted"/>
<evidence type="ECO:0000256" key="3">
    <source>
        <dbReference type="ARBA" id="ARBA00022816"/>
    </source>
</evidence>
<evidence type="ECO:0000256" key="5">
    <source>
        <dbReference type="ARBA" id="ARBA00023010"/>
    </source>
</evidence>
<keyword evidence="10" id="KW-1185">Reference proteome</keyword>